<dbReference type="SMART" id="SM00316">
    <property type="entry name" value="S1"/>
    <property type="match status" value="6"/>
</dbReference>
<dbReference type="GO" id="GO:0003729">
    <property type="term" value="F:mRNA binding"/>
    <property type="evidence" value="ECO:0007669"/>
    <property type="project" value="TreeGrafter"/>
</dbReference>
<evidence type="ECO:0000256" key="7">
    <source>
        <dbReference type="SAM" id="MobiDB-lite"/>
    </source>
</evidence>
<dbReference type="PIRSF" id="PIRSF002111">
    <property type="entry name" value="RpsA"/>
    <property type="match status" value="1"/>
</dbReference>
<dbReference type="CDD" id="cd05687">
    <property type="entry name" value="S1_RPS1_repeat_ec1_hs1"/>
    <property type="match status" value="1"/>
</dbReference>
<evidence type="ECO:0000256" key="4">
    <source>
        <dbReference type="ARBA" id="ARBA00022980"/>
    </source>
</evidence>
<evidence type="ECO:0000259" key="8">
    <source>
        <dbReference type="PROSITE" id="PS50126"/>
    </source>
</evidence>
<keyword evidence="4 6" id="KW-0689">Ribosomal protein</keyword>
<evidence type="ECO:0000256" key="6">
    <source>
        <dbReference type="PIRNR" id="PIRNR002111"/>
    </source>
</evidence>
<keyword evidence="5 6" id="KW-0687">Ribonucleoprotein</keyword>
<dbReference type="CDD" id="cd05691">
    <property type="entry name" value="S1_RPS1_repeat_ec6"/>
    <property type="match status" value="1"/>
</dbReference>
<feature type="domain" description="S1 motif" evidence="8">
    <location>
        <begin position="59"/>
        <end position="125"/>
    </location>
</feature>
<proteinExistence type="inferred from homology"/>
<dbReference type="FunFam" id="2.40.50.140:FF:000018">
    <property type="entry name" value="30S ribosomal protein S1"/>
    <property type="match status" value="1"/>
</dbReference>
<dbReference type="SUPFAM" id="SSF50249">
    <property type="entry name" value="Nucleic acid-binding proteins"/>
    <property type="match status" value="6"/>
</dbReference>
<dbReference type="Proteomes" id="UP000253740">
    <property type="component" value="Unassembled WGS sequence"/>
</dbReference>
<comment type="function">
    <text evidence="6">Binds mRNA; thus facilitating recognition of the initiation point. It is needed to translate mRNA with a short Shine-Dalgarno (SD) purine-rich sequence.</text>
</comment>
<dbReference type="FunFam" id="2.40.50.140:FF:000016">
    <property type="entry name" value="30S ribosomal protein S1"/>
    <property type="match status" value="1"/>
</dbReference>
<sequence length="594" mass="65609">MYVATGADHAPTTGGPFRSGVGAERVRTDTAFSDPGIHMTESFAELFEQSQSLAKLRPGSIVSGIVVEIRPDVVVINAGLKSEGIVPIEQFRDENGELEVQVGDEVKVALDALEDGFGETKLSREKAKRAMVWDVLEEAFEKNETVTGKISGKVKGGFTVDIKDVRAFLPGSLVDVRPVRDPVYLEGKDLEFKIIKLDRKRNNVVVSRRAVVESEFSEEREKLLERLKEGAVVKGVVKNLTDYGAFVDLGGIDGLLHITDMAWKRVRHPSEVVNVGDELDVRVLKFDRERNRVSLGLKQLGDDPWVNIARRYPVGTRLFGKVSNVTDYGCFVEIEPGVEGLVHVSEMDWTNKNVNPAKVVQVGDEVEVMVLDVDEERRRISLGIKQTRANPWEAFAATHKKGDRVTGSIKSITDFGIFVGLEGGIDGLVHLSDISWQTTGEDLVRNFKKGDEVEAVVLAVDPERERISLGIKQLEQDPFGQFMAGHPRGTVLTGTVKEVDPRGAVIDLGDGIEGYLRANDIAKQRIEDATQHLKVGDKVEAKFVGMDRKGRMLQLSIRAKDEEELQQALEEYQNASGGTTKLGALLKEQMNKSE</sequence>
<protein>
    <recommendedName>
        <fullName evidence="6">30S ribosomal protein S1</fullName>
    </recommendedName>
</protein>
<keyword evidence="10" id="KW-1185">Reference proteome</keyword>
<accession>A0A0K8QQ08</accession>
<evidence type="ECO:0000256" key="2">
    <source>
        <dbReference type="ARBA" id="ARBA00022737"/>
    </source>
</evidence>
<dbReference type="GO" id="GO:0003735">
    <property type="term" value="F:structural constituent of ribosome"/>
    <property type="evidence" value="ECO:0007669"/>
    <property type="project" value="InterPro"/>
</dbReference>
<dbReference type="InterPro" id="IPR003029">
    <property type="entry name" value="S1_domain"/>
</dbReference>
<dbReference type="InterPro" id="IPR050437">
    <property type="entry name" value="Ribos_protein_bS1-like"/>
</dbReference>
<dbReference type="GO" id="GO:0022627">
    <property type="term" value="C:cytosolic small ribosomal subunit"/>
    <property type="evidence" value="ECO:0007669"/>
    <property type="project" value="TreeGrafter"/>
</dbReference>
<dbReference type="FunFam" id="2.40.50.140:FF:000021">
    <property type="entry name" value="30S ribosomal protein S1"/>
    <property type="match status" value="1"/>
</dbReference>
<dbReference type="PANTHER" id="PTHR10724:SF7">
    <property type="entry name" value="SMALL RIBOSOMAL SUBUNIT PROTEIN BS1C"/>
    <property type="match status" value="1"/>
</dbReference>
<dbReference type="CDD" id="cd05689">
    <property type="entry name" value="S1_RPS1_repeat_ec4"/>
    <property type="match status" value="1"/>
</dbReference>
<feature type="domain" description="S1 motif" evidence="8">
    <location>
        <begin position="489"/>
        <end position="558"/>
    </location>
</feature>
<evidence type="ECO:0000256" key="1">
    <source>
        <dbReference type="ARBA" id="ARBA00006767"/>
    </source>
</evidence>
<dbReference type="FunFam" id="2.40.50.140:FF:000017">
    <property type="entry name" value="30S ribosomal protein S1"/>
    <property type="match status" value="1"/>
</dbReference>
<name>A0A0K8QQ08_9GAMM</name>
<dbReference type="PRINTS" id="PR00681">
    <property type="entry name" value="RIBOSOMALS1"/>
</dbReference>
<dbReference type="FunFam" id="2.40.50.140:FF:000011">
    <property type="entry name" value="30S ribosomal protein S1"/>
    <property type="match status" value="1"/>
</dbReference>
<dbReference type="AlphaFoldDB" id="A0A0K8QQ08"/>
<dbReference type="InterPro" id="IPR000110">
    <property type="entry name" value="Ribosomal_bS1"/>
</dbReference>
<dbReference type="InterPro" id="IPR012340">
    <property type="entry name" value="NA-bd_OB-fold"/>
</dbReference>
<evidence type="ECO:0000256" key="5">
    <source>
        <dbReference type="ARBA" id="ARBA00023274"/>
    </source>
</evidence>
<feature type="domain" description="S1 motif" evidence="8">
    <location>
        <begin position="402"/>
        <end position="472"/>
    </location>
</feature>
<gene>
    <name evidence="9" type="ORF">MBSD_n2300</name>
</gene>
<feature type="domain" description="S1 motif" evidence="8">
    <location>
        <begin position="143"/>
        <end position="209"/>
    </location>
</feature>
<feature type="region of interest" description="Disordered" evidence="7">
    <location>
        <begin position="1"/>
        <end position="21"/>
    </location>
</feature>
<dbReference type="PANTHER" id="PTHR10724">
    <property type="entry name" value="30S RIBOSOMAL PROTEIN S1"/>
    <property type="match status" value="1"/>
</dbReference>
<dbReference type="CDD" id="cd05688">
    <property type="entry name" value="S1_RPS1_repeat_ec3"/>
    <property type="match status" value="1"/>
</dbReference>
<comment type="similarity">
    <text evidence="1 6">Belongs to the bacterial ribosomal protein bS1 family.</text>
</comment>
<dbReference type="GO" id="GO:0006412">
    <property type="term" value="P:translation"/>
    <property type="evidence" value="ECO:0007669"/>
    <property type="project" value="InterPro"/>
</dbReference>
<dbReference type="NCBIfam" id="NF004954">
    <property type="entry name" value="PRK06299.1-4"/>
    <property type="match status" value="1"/>
</dbReference>
<dbReference type="CDD" id="cd04465">
    <property type="entry name" value="S1_RPS1_repeat_ec2_hs2"/>
    <property type="match status" value="1"/>
</dbReference>
<feature type="domain" description="S1 motif" evidence="8">
    <location>
        <begin position="230"/>
        <end position="298"/>
    </location>
</feature>
<dbReference type="Pfam" id="PF00575">
    <property type="entry name" value="S1"/>
    <property type="match status" value="6"/>
</dbReference>
<dbReference type="Gene3D" id="2.40.50.140">
    <property type="entry name" value="Nucleic acid-binding proteins"/>
    <property type="match status" value="6"/>
</dbReference>
<keyword evidence="2" id="KW-0677">Repeat</keyword>
<evidence type="ECO:0000313" key="10">
    <source>
        <dbReference type="Proteomes" id="UP000253740"/>
    </source>
</evidence>
<dbReference type="PROSITE" id="PS50126">
    <property type="entry name" value="S1"/>
    <property type="match status" value="6"/>
</dbReference>
<evidence type="ECO:0000256" key="3">
    <source>
        <dbReference type="ARBA" id="ARBA00022884"/>
    </source>
</evidence>
<organism evidence="9">
    <name type="scientific">Mizugakiibacter sediminis</name>
    <dbReference type="NCBI Taxonomy" id="1475481"/>
    <lineage>
        <taxon>Bacteria</taxon>
        <taxon>Pseudomonadati</taxon>
        <taxon>Pseudomonadota</taxon>
        <taxon>Gammaproteobacteria</taxon>
        <taxon>Lysobacterales</taxon>
        <taxon>Rhodanobacteraceae</taxon>
        <taxon>Mizugakiibacter</taxon>
    </lineage>
</organism>
<dbReference type="InterPro" id="IPR035104">
    <property type="entry name" value="Ribosomal_protein_S1-like"/>
</dbReference>
<reference evidence="9" key="1">
    <citation type="submission" date="2015-08" db="EMBL/GenBank/DDBJ databases">
        <title>Complete DNA Sequence of Pseudomonas syringae pv. actinidiae, the Causal Agent of Kiwifruit Canker Disease.</title>
        <authorList>
            <person name="Rikkerink E.H.A."/>
            <person name="Fineran P.C."/>
        </authorList>
    </citation>
    <scope>NUCLEOTIDE SEQUENCE</scope>
    <source>
        <strain evidence="9">SkMP5</strain>
    </source>
</reference>
<dbReference type="STRING" id="1475481.GCA_000953855_02346"/>
<feature type="domain" description="S1 motif" evidence="8">
    <location>
        <begin position="315"/>
        <end position="385"/>
    </location>
</feature>
<dbReference type="NCBIfam" id="NF004952">
    <property type="entry name" value="PRK06299.1-2"/>
    <property type="match status" value="1"/>
</dbReference>
<evidence type="ECO:0000313" key="9">
    <source>
        <dbReference type="EMBL" id="GAP66984.1"/>
    </source>
</evidence>
<keyword evidence="3 6" id="KW-0694">RNA-binding</keyword>
<dbReference type="NCBIfam" id="NF004951">
    <property type="entry name" value="PRK06299.1-1"/>
    <property type="match status" value="1"/>
</dbReference>
<dbReference type="EMBL" id="DF970239">
    <property type="protein sequence ID" value="GAP66984.1"/>
    <property type="molecule type" value="Genomic_DNA"/>
</dbReference>
<dbReference type="NCBIfam" id="TIGR00717">
    <property type="entry name" value="rpsA"/>
    <property type="match status" value="1"/>
</dbReference>